<evidence type="ECO:0000256" key="4">
    <source>
        <dbReference type="ARBA" id="ARBA00022679"/>
    </source>
</evidence>
<evidence type="ECO:0000256" key="2">
    <source>
        <dbReference type="ARBA" id="ARBA00005051"/>
    </source>
</evidence>
<comment type="catalytic activity">
    <reaction evidence="1">
        <text>6-hydroxymethyl-7,8-dihydropterin + ATP = (7,8-dihydropterin-6-yl)methyl diphosphate + AMP + H(+)</text>
        <dbReference type="Rhea" id="RHEA:11412"/>
        <dbReference type="ChEBI" id="CHEBI:15378"/>
        <dbReference type="ChEBI" id="CHEBI:30616"/>
        <dbReference type="ChEBI" id="CHEBI:44841"/>
        <dbReference type="ChEBI" id="CHEBI:72950"/>
        <dbReference type="ChEBI" id="CHEBI:456215"/>
        <dbReference type="EC" id="2.7.6.3"/>
    </reaction>
</comment>
<organism evidence="10 11">
    <name type="scientific">Paenibacillus nasutitermitis</name>
    <dbReference type="NCBI Taxonomy" id="1652958"/>
    <lineage>
        <taxon>Bacteria</taxon>
        <taxon>Bacillati</taxon>
        <taxon>Bacillota</taxon>
        <taxon>Bacilli</taxon>
        <taxon>Bacillales</taxon>
        <taxon>Paenibacillaceae</taxon>
        <taxon>Paenibacillus</taxon>
    </lineage>
</organism>
<sequence>MDNKHPLNNNTASADPTLTDLNIVEDGVLEAGRRQSYLALGSNIGAREQLLRRALRLLDNDPGIQVMRISGIYETAPVGYTDQPAFLNMVAAVRTTLEPIALLRTMLNIENKLGRTREIRFGPRTIDLDLLLMEDIRMEDEELTLPHPRMLERAFVMVPLNDVLDSRHPLKKQADQLASRALEDGGEGITLWNTINWHNASELSES</sequence>
<evidence type="ECO:0000256" key="1">
    <source>
        <dbReference type="ARBA" id="ARBA00000198"/>
    </source>
</evidence>
<keyword evidence="6" id="KW-0418">Kinase</keyword>
<dbReference type="EC" id="2.7.6.3" evidence="3"/>
<accession>A0A917E4F4</accession>
<dbReference type="PANTHER" id="PTHR43071:SF1">
    <property type="entry name" value="2-AMINO-4-HYDROXY-6-HYDROXYMETHYLDIHYDROPTERIDINE PYROPHOSPHOKINASE"/>
    <property type="match status" value="1"/>
</dbReference>
<name>A0A917E4F4_9BACL</name>
<keyword evidence="7" id="KW-0067">ATP-binding</keyword>
<keyword evidence="8" id="KW-0289">Folate biosynthesis</keyword>
<dbReference type="GO" id="GO:0046656">
    <property type="term" value="P:folic acid biosynthetic process"/>
    <property type="evidence" value="ECO:0007669"/>
    <property type="project" value="UniProtKB-KW"/>
</dbReference>
<dbReference type="GO" id="GO:0016301">
    <property type="term" value="F:kinase activity"/>
    <property type="evidence" value="ECO:0007669"/>
    <property type="project" value="UniProtKB-KW"/>
</dbReference>
<dbReference type="Proteomes" id="UP000612456">
    <property type="component" value="Unassembled WGS sequence"/>
</dbReference>
<dbReference type="InterPro" id="IPR000550">
    <property type="entry name" value="Hppk"/>
</dbReference>
<dbReference type="RefSeq" id="WP_189000125.1">
    <property type="nucleotide sequence ID" value="NZ_BMHP01000012.1"/>
</dbReference>
<comment type="pathway">
    <text evidence="2">Cofactor biosynthesis; tetrahydrofolate biosynthesis; 2-amino-4-hydroxy-6-hydroxymethyl-7,8-dihydropteridine diphosphate from 7,8-dihydroneopterin triphosphate: step 4/4.</text>
</comment>
<dbReference type="PROSITE" id="PS00794">
    <property type="entry name" value="HPPK"/>
    <property type="match status" value="1"/>
</dbReference>
<evidence type="ECO:0000259" key="9">
    <source>
        <dbReference type="PROSITE" id="PS00794"/>
    </source>
</evidence>
<dbReference type="CDD" id="cd00483">
    <property type="entry name" value="HPPK"/>
    <property type="match status" value="1"/>
</dbReference>
<feature type="domain" description="7,8-dihydro-6-hydroxymethylpterin-pyrophosphokinase" evidence="9">
    <location>
        <begin position="120"/>
        <end position="131"/>
    </location>
</feature>
<protein>
    <recommendedName>
        <fullName evidence="3">2-amino-4-hydroxy-6-hydroxymethyldihydropteridine diphosphokinase</fullName>
        <ecNumber evidence="3">2.7.6.3</ecNumber>
    </recommendedName>
</protein>
<evidence type="ECO:0000256" key="7">
    <source>
        <dbReference type="ARBA" id="ARBA00022840"/>
    </source>
</evidence>
<reference evidence="10" key="1">
    <citation type="journal article" date="2014" name="Int. J. Syst. Evol. Microbiol.">
        <title>Complete genome sequence of Corynebacterium casei LMG S-19264T (=DSM 44701T), isolated from a smear-ripened cheese.</title>
        <authorList>
            <consortium name="US DOE Joint Genome Institute (JGI-PGF)"/>
            <person name="Walter F."/>
            <person name="Albersmeier A."/>
            <person name="Kalinowski J."/>
            <person name="Ruckert C."/>
        </authorList>
    </citation>
    <scope>NUCLEOTIDE SEQUENCE</scope>
    <source>
        <strain evidence="10">CGMCC 1.15178</strain>
    </source>
</reference>
<comment type="caution">
    <text evidence="10">The sequence shown here is derived from an EMBL/GenBank/DDBJ whole genome shotgun (WGS) entry which is preliminary data.</text>
</comment>
<dbReference type="InterPro" id="IPR035907">
    <property type="entry name" value="Hppk_sf"/>
</dbReference>
<evidence type="ECO:0000256" key="6">
    <source>
        <dbReference type="ARBA" id="ARBA00022777"/>
    </source>
</evidence>
<dbReference type="GO" id="GO:0005524">
    <property type="term" value="F:ATP binding"/>
    <property type="evidence" value="ECO:0007669"/>
    <property type="project" value="UniProtKB-KW"/>
</dbReference>
<dbReference type="SUPFAM" id="SSF55083">
    <property type="entry name" value="6-hydroxymethyl-7,8-dihydropterin pyrophosphokinase, HPPK"/>
    <property type="match status" value="1"/>
</dbReference>
<dbReference type="EMBL" id="BMHP01000012">
    <property type="protein sequence ID" value="GGD99805.1"/>
    <property type="molecule type" value="Genomic_DNA"/>
</dbReference>
<keyword evidence="5" id="KW-0547">Nucleotide-binding</keyword>
<evidence type="ECO:0000256" key="8">
    <source>
        <dbReference type="ARBA" id="ARBA00022909"/>
    </source>
</evidence>
<evidence type="ECO:0000256" key="5">
    <source>
        <dbReference type="ARBA" id="ARBA00022741"/>
    </source>
</evidence>
<evidence type="ECO:0000256" key="3">
    <source>
        <dbReference type="ARBA" id="ARBA00013253"/>
    </source>
</evidence>
<proteinExistence type="predicted"/>
<dbReference type="Gene3D" id="3.30.70.560">
    <property type="entry name" value="7,8-Dihydro-6-hydroxymethylpterin-pyrophosphokinase HPPK"/>
    <property type="match status" value="1"/>
</dbReference>
<evidence type="ECO:0000313" key="10">
    <source>
        <dbReference type="EMBL" id="GGD99805.1"/>
    </source>
</evidence>
<dbReference type="NCBIfam" id="TIGR01498">
    <property type="entry name" value="folK"/>
    <property type="match status" value="1"/>
</dbReference>
<dbReference type="GO" id="GO:0003848">
    <property type="term" value="F:2-amino-4-hydroxy-6-hydroxymethyldihydropteridine diphosphokinase activity"/>
    <property type="evidence" value="ECO:0007669"/>
    <property type="project" value="UniProtKB-EC"/>
</dbReference>
<reference evidence="10" key="2">
    <citation type="submission" date="2020-09" db="EMBL/GenBank/DDBJ databases">
        <authorList>
            <person name="Sun Q."/>
            <person name="Zhou Y."/>
        </authorList>
    </citation>
    <scope>NUCLEOTIDE SEQUENCE</scope>
    <source>
        <strain evidence="10">CGMCC 1.15178</strain>
    </source>
</reference>
<keyword evidence="11" id="KW-1185">Reference proteome</keyword>
<evidence type="ECO:0000313" key="11">
    <source>
        <dbReference type="Proteomes" id="UP000612456"/>
    </source>
</evidence>
<dbReference type="Pfam" id="PF01288">
    <property type="entry name" value="HPPK"/>
    <property type="match status" value="1"/>
</dbReference>
<dbReference type="AlphaFoldDB" id="A0A917E4F4"/>
<gene>
    <name evidence="10" type="ORF">GCM10010911_68430</name>
</gene>
<dbReference type="PANTHER" id="PTHR43071">
    <property type="entry name" value="2-AMINO-4-HYDROXY-6-HYDROXYMETHYLDIHYDROPTERIDINE PYROPHOSPHOKINASE"/>
    <property type="match status" value="1"/>
</dbReference>
<keyword evidence="4" id="KW-0808">Transferase</keyword>